<dbReference type="PRINTS" id="PR00141">
    <property type="entry name" value="PROTEASOME"/>
</dbReference>
<dbReference type="GO" id="GO:0051603">
    <property type="term" value="P:proteolysis involved in protein catabolic process"/>
    <property type="evidence" value="ECO:0007669"/>
    <property type="project" value="InterPro"/>
</dbReference>
<feature type="active site" description="Nucleophile" evidence="8">
    <location>
        <position position="43"/>
    </location>
</feature>
<comment type="subunit">
    <text evidence="9">Component of the proteasome complex.</text>
</comment>
<dbReference type="PANTHER" id="PTHR32194:SF4">
    <property type="entry name" value="PROTEASOME SUBUNIT BETA TYPE-7"/>
    <property type="match status" value="1"/>
</dbReference>
<dbReference type="InterPro" id="IPR000243">
    <property type="entry name" value="Pept_T1A_subB"/>
</dbReference>
<keyword evidence="7 9" id="KW-0539">Nucleus</keyword>
<dbReference type="SUPFAM" id="SSF56235">
    <property type="entry name" value="N-terminal nucleophile aminohydrolases (Ntn hydrolases)"/>
    <property type="match status" value="1"/>
</dbReference>
<keyword evidence="5" id="KW-0378">Hydrolase</keyword>
<evidence type="ECO:0000256" key="2">
    <source>
        <dbReference type="ARBA" id="ARBA00022490"/>
    </source>
</evidence>
<dbReference type="MEROPS" id="T01.A02"/>
<dbReference type="EMBL" id="CP002174">
    <property type="protein sequence ID" value="AEA39024.1"/>
    <property type="molecule type" value="Genomic_DNA"/>
</dbReference>
<dbReference type="PROSITE" id="PS51476">
    <property type="entry name" value="PROTEASOME_BETA_2"/>
    <property type="match status" value="1"/>
</dbReference>
<dbReference type="Gene3D" id="3.60.20.10">
    <property type="entry name" value="Glutamine Phosphoribosylpyrophosphate, subunit 1, domain 1"/>
    <property type="match status" value="1"/>
</dbReference>
<dbReference type="GO" id="GO:0005634">
    <property type="term" value="C:nucleus"/>
    <property type="evidence" value="ECO:0007669"/>
    <property type="project" value="UniProtKB-SubCell"/>
</dbReference>
<dbReference type="GO" id="GO:0005737">
    <property type="term" value="C:cytoplasm"/>
    <property type="evidence" value="ECO:0007669"/>
    <property type="project" value="UniProtKB-SubCell"/>
</dbReference>
<comment type="subcellular location">
    <subcellularLocation>
        <location evidence="9">Cytoplasm</location>
    </subcellularLocation>
    <subcellularLocation>
        <location evidence="9">Nucleus</location>
    </subcellularLocation>
</comment>
<dbReference type="PROSITE" id="PS00854">
    <property type="entry name" value="PROTEASOME_BETA_1"/>
    <property type="match status" value="1"/>
</dbReference>
<keyword evidence="6 9" id="KW-0647">Proteasome</keyword>
<dbReference type="AlphaFoldDB" id="F2HIA0"/>
<evidence type="ECO:0000256" key="4">
    <source>
        <dbReference type="ARBA" id="ARBA00022698"/>
    </source>
</evidence>
<dbReference type="RefSeq" id="XP_003239922.1">
    <property type="nucleotide sequence ID" value="XM_003239874.1"/>
</dbReference>
<gene>
    <name evidence="10" type="primary">prsB7</name>
    <name evidence="10" type="ORF">CPARA_3gp366</name>
</gene>
<evidence type="ECO:0000313" key="10">
    <source>
        <dbReference type="EMBL" id="AEA39024.1"/>
    </source>
</evidence>
<comment type="function">
    <text evidence="9">Component of the proteasome, a multicatalytic proteinase complex which is characterized by its ability to cleave peptides with Arg, Phe, Tyr, Leu, and Glu adjacent to the leaving group at neutral or slightly basic pH. The proteasome has an ATP-dependent proteolytic activity.</text>
</comment>
<protein>
    <recommendedName>
        <fullName evidence="9">Proteasome subunit beta</fullName>
    </recommendedName>
</protein>
<dbReference type="Proteomes" id="UP000243423">
    <property type="component" value="Nucleomorph 3"/>
</dbReference>
<dbReference type="InterPro" id="IPR016050">
    <property type="entry name" value="Proteasome_bsu_CS"/>
</dbReference>
<evidence type="ECO:0000256" key="7">
    <source>
        <dbReference type="ARBA" id="ARBA00023242"/>
    </source>
</evidence>
<dbReference type="InterPro" id="IPR023333">
    <property type="entry name" value="Proteasome_suB-type"/>
</dbReference>
<organism evidence="10 11">
    <name type="scientific">Cryptomonas paramaecium</name>
    <dbReference type="NCBI Taxonomy" id="2898"/>
    <lineage>
        <taxon>Eukaryota</taxon>
        <taxon>Cryptophyceae</taxon>
        <taxon>Cryptomonadales</taxon>
        <taxon>Cryptomonadaceae</taxon>
        <taxon>Cryptomonas</taxon>
    </lineage>
</organism>
<dbReference type="GO" id="GO:0005839">
    <property type="term" value="C:proteasome core complex"/>
    <property type="evidence" value="ECO:0007669"/>
    <property type="project" value="InterPro"/>
</dbReference>
<sequence length="254" mass="28390">MTGMTLNLIDDDYDIWKIFVFKNYWKSEMVTLKINFNFKKTGTTIIGLLFKDGIILAADTRATNGKVICDVACDKIHFISKNISCCGAGTSADNEYLTKTIFEQTELQENFTEKEPQLQSVAFFLKNILYRFQGFISAALILAGFDSVGGKLYGIYPHGLVENSYFITMGSGSLASASILEKFYSDYMDLRIGLNLAKESILAGIYNDLGSGGNVDICIIKKKSIKLIRNQINRFSSSDVFSCCMYVSEFCNVF</sequence>
<dbReference type="Pfam" id="PF00227">
    <property type="entry name" value="Proteasome"/>
    <property type="match status" value="1"/>
</dbReference>
<comment type="catalytic activity">
    <reaction evidence="1">
        <text>Cleavage of peptide bonds with very broad specificity.</text>
        <dbReference type="EC" id="3.4.25.1"/>
    </reaction>
</comment>
<comment type="similarity">
    <text evidence="9">Belongs to the peptidase T1B family.</text>
</comment>
<dbReference type="GO" id="GO:0004298">
    <property type="term" value="F:threonine-type endopeptidase activity"/>
    <property type="evidence" value="ECO:0007669"/>
    <property type="project" value="UniProtKB-KW"/>
</dbReference>
<reference evidence="10 11" key="1">
    <citation type="journal article" date="2011" name="Genome Biol. Evol.">
        <title>Complete nucleomorph genome sequence of the nonphotosynthetic alga Cryptomonas paramecium reveals a core nucleomorph gene set.</title>
        <authorList>
            <person name="Tanifuji G."/>
            <person name="Onodera N.T."/>
            <person name="Wheeler T.J."/>
            <person name="Dlutek M."/>
            <person name="Donaher N."/>
            <person name="Archibald J.M."/>
        </authorList>
    </citation>
    <scope>NUCLEOTIDE SEQUENCE [LARGE SCALE GENOMIC DNA]</scope>
    <source>
        <strain evidence="10 11">CCAP977/2A</strain>
    </source>
</reference>
<dbReference type="InterPro" id="IPR029055">
    <property type="entry name" value="Ntn_hydrolases_N"/>
</dbReference>
<keyword evidence="10" id="KW-0542">Nucleomorph</keyword>
<accession>F2HIA0</accession>
<keyword evidence="4" id="KW-0888">Threonine protease</keyword>
<evidence type="ECO:0000313" key="11">
    <source>
        <dbReference type="Proteomes" id="UP000243423"/>
    </source>
</evidence>
<evidence type="ECO:0000256" key="3">
    <source>
        <dbReference type="ARBA" id="ARBA00022670"/>
    </source>
</evidence>
<evidence type="ECO:0000256" key="1">
    <source>
        <dbReference type="ARBA" id="ARBA00001198"/>
    </source>
</evidence>
<name>F2HIA0_9CRYP</name>
<evidence type="ECO:0000256" key="8">
    <source>
        <dbReference type="PIRSR" id="PIRSR600243-1"/>
    </source>
</evidence>
<dbReference type="GeneID" id="10447434"/>
<dbReference type="PANTHER" id="PTHR32194">
    <property type="entry name" value="METALLOPROTEASE TLDD"/>
    <property type="match status" value="1"/>
</dbReference>
<evidence type="ECO:0000256" key="5">
    <source>
        <dbReference type="ARBA" id="ARBA00022801"/>
    </source>
</evidence>
<evidence type="ECO:0000256" key="9">
    <source>
        <dbReference type="RuleBase" id="RU004203"/>
    </source>
</evidence>
<keyword evidence="2 9" id="KW-0963">Cytoplasm</keyword>
<proteinExistence type="inferred from homology"/>
<keyword evidence="3" id="KW-0645">Protease</keyword>
<dbReference type="InterPro" id="IPR001353">
    <property type="entry name" value="Proteasome_sua/b"/>
</dbReference>
<geneLocation type="nucleomorph" evidence="10"/>
<evidence type="ECO:0000256" key="6">
    <source>
        <dbReference type="ARBA" id="ARBA00022942"/>
    </source>
</evidence>